<dbReference type="eggNOG" id="COG3485">
    <property type="taxonomic scope" value="Bacteria"/>
</dbReference>
<sequence length="167" mass="17961">MSTPSQTVGPYLSIGLTWDSGPYVVSPDAPGAVWLRGEIRDGAGEVVQDALVETWQAGPSGEFHTAGFRGFGRCPTDDDGRWAIRTLKPGALSGQAPHIAVTVFARGLLHRVYTRLYFADEPANESDPVLATVPATRRPTLIAARTGDGYRFDITLQGPDETVFFAV</sequence>
<reference evidence="5 6" key="1">
    <citation type="journal article" date="2014" name="J. Biotechnol.">
        <title>Complete genome sequence of the actinobacterium Actinoplanes friuliensis HAG 010964, producer of the lipopeptide antibiotic friulimycin.</title>
        <authorList>
            <person name="Ruckert C."/>
            <person name="Szczepanowski R."/>
            <person name="Albersmeier A."/>
            <person name="Goesmann A."/>
            <person name="Fischer N."/>
            <person name="Steinkamper A."/>
            <person name="Puhler A."/>
            <person name="Biener R."/>
            <person name="Schwartz D."/>
            <person name="Kalinowski J."/>
        </authorList>
    </citation>
    <scope>NUCLEOTIDE SEQUENCE [LARGE SCALE GENOMIC DNA]</scope>
    <source>
        <strain evidence="5 6">DSM 7358</strain>
    </source>
</reference>
<dbReference type="Gene3D" id="2.60.130.10">
    <property type="entry name" value="Aromatic compound dioxygenase"/>
    <property type="match status" value="1"/>
</dbReference>
<dbReference type="STRING" id="1246995.AFR_19275"/>
<dbReference type="GO" id="GO:0018578">
    <property type="term" value="F:protocatechuate 3,4-dioxygenase activity"/>
    <property type="evidence" value="ECO:0007669"/>
    <property type="project" value="InterPro"/>
</dbReference>
<organism evidence="5 6">
    <name type="scientific">Actinoplanes friuliensis DSM 7358</name>
    <dbReference type="NCBI Taxonomy" id="1246995"/>
    <lineage>
        <taxon>Bacteria</taxon>
        <taxon>Bacillati</taxon>
        <taxon>Actinomycetota</taxon>
        <taxon>Actinomycetes</taxon>
        <taxon>Micromonosporales</taxon>
        <taxon>Micromonosporaceae</taxon>
        <taxon>Actinoplanes</taxon>
    </lineage>
</organism>
<keyword evidence="2 5" id="KW-0223">Dioxygenase</keyword>
<evidence type="ECO:0000256" key="1">
    <source>
        <dbReference type="ARBA" id="ARBA00007825"/>
    </source>
</evidence>
<dbReference type="InterPro" id="IPR012786">
    <property type="entry name" value="Protocat_dOase_a"/>
</dbReference>
<dbReference type="PATRIC" id="fig|1246995.3.peg.3915"/>
<dbReference type="NCBIfam" id="TIGR02423">
    <property type="entry name" value="protocat_alph"/>
    <property type="match status" value="1"/>
</dbReference>
<dbReference type="HOGENOM" id="CLU_027719_7_0_11"/>
<dbReference type="InterPro" id="IPR000627">
    <property type="entry name" value="Intradiol_dOase_C"/>
</dbReference>
<dbReference type="PANTHER" id="PTHR33711:SF9">
    <property type="entry name" value="PROTOCATECHUATE 3,4-DIOXYGENASE ALPHA CHAIN"/>
    <property type="match status" value="1"/>
</dbReference>
<feature type="domain" description="Intradiol ring-cleavage dioxygenases" evidence="4">
    <location>
        <begin position="33"/>
        <end position="158"/>
    </location>
</feature>
<dbReference type="Pfam" id="PF00775">
    <property type="entry name" value="Dioxygenase_C"/>
    <property type="match status" value="1"/>
</dbReference>
<name>U5VZD6_9ACTN</name>
<keyword evidence="6" id="KW-1185">Reference proteome</keyword>
<dbReference type="InterPro" id="IPR050770">
    <property type="entry name" value="Intradiol_RC_Dioxygenase"/>
</dbReference>
<keyword evidence="3" id="KW-0560">Oxidoreductase</keyword>
<gene>
    <name evidence="5" type="ORF">AFR_19275</name>
</gene>
<dbReference type="OrthoDB" id="4417174at2"/>
<protein>
    <submittedName>
        <fullName evidence="5">Protocatechuate 3,4-dioxygenase subunit alpha</fullName>
    </submittedName>
</protein>
<dbReference type="Proteomes" id="UP000017746">
    <property type="component" value="Chromosome"/>
</dbReference>
<dbReference type="InterPro" id="IPR015889">
    <property type="entry name" value="Intradiol_dOase_core"/>
</dbReference>
<proteinExistence type="inferred from homology"/>
<evidence type="ECO:0000313" key="6">
    <source>
        <dbReference type="Proteomes" id="UP000017746"/>
    </source>
</evidence>
<evidence type="ECO:0000256" key="3">
    <source>
        <dbReference type="ARBA" id="ARBA00023002"/>
    </source>
</evidence>
<comment type="similarity">
    <text evidence="1">Belongs to the intradiol ring-cleavage dioxygenase family.</text>
</comment>
<evidence type="ECO:0000259" key="4">
    <source>
        <dbReference type="Pfam" id="PF00775"/>
    </source>
</evidence>
<dbReference type="EMBL" id="CP006272">
    <property type="protein sequence ID" value="AGZ42127.1"/>
    <property type="molecule type" value="Genomic_DNA"/>
</dbReference>
<dbReference type="AlphaFoldDB" id="U5VZD6"/>
<dbReference type="KEGG" id="afs:AFR_19275"/>
<dbReference type="RefSeq" id="WP_023362499.1">
    <property type="nucleotide sequence ID" value="NC_022657.1"/>
</dbReference>
<dbReference type="PANTHER" id="PTHR33711">
    <property type="entry name" value="DIOXYGENASE, PUTATIVE (AFU_ORTHOLOGUE AFUA_2G02910)-RELATED"/>
    <property type="match status" value="1"/>
</dbReference>
<dbReference type="SUPFAM" id="SSF49482">
    <property type="entry name" value="Aromatic compound dioxygenase"/>
    <property type="match status" value="1"/>
</dbReference>
<dbReference type="GO" id="GO:0008199">
    <property type="term" value="F:ferric iron binding"/>
    <property type="evidence" value="ECO:0007669"/>
    <property type="project" value="InterPro"/>
</dbReference>
<evidence type="ECO:0000313" key="5">
    <source>
        <dbReference type="EMBL" id="AGZ42127.1"/>
    </source>
</evidence>
<accession>U5VZD6</accession>
<evidence type="ECO:0000256" key="2">
    <source>
        <dbReference type="ARBA" id="ARBA00022964"/>
    </source>
</evidence>